<evidence type="ECO:0000313" key="2">
    <source>
        <dbReference type="Proteomes" id="UP000236903"/>
    </source>
</evidence>
<evidence type="ECO:0000313" key="1">
    <source>
        <dbReference type="EMBL" id="AVB18004.1"/>
    </source>
</evidence>
<accession>A0AAD0GN41</accession>
<dbReference type="KEGG" id="pavl:BKM03_00935"/>
<proteinExistence type="predicted"/>
<dbReference type="Proteomes" id="UP000236903">
    <property type="component" value="Chromosome"/>
</dbReference>
<organism evidence="1 2">
    <name type="scientific">Pseudomonas avellanae</name>
    <dbReference type="NCBI Taxonomy" id="46257"/>
    <lineage>
        <taxon>Bacteria</taxon>
        <taxon>Pseudomonadati</taxon>
        <taxon>Pseudomonadota</taxon>
        <taxon>Gammaproteobacteria</taxon>
        <taxon>Pseudomonadales</taxon>
        <taxon>Pseudomonadaceae</taxon>
        <taxon>Pseudomonas</taxon>
    </lineage>
</organism>
<protein>
    <submittedName>
        <fullName evidence="1">Uncharacterized protein</fullName>
    </submittedName>
</protein>
<reference evidence="1 2" key="1">
    <citation type="submission" date="2018-02" db="EMBL/GenBank/DDBJ databases">
        <title>Comparative genomics of Pseudomonas syringae.</title>
        <authorList>
            <person name="Hulin M.T."/>
        </authorList>
    </citation>
    <scope>NUCLEOTIDE SEQUENCE [LARGE SCALE GENOMIC DNA]</scope>
    <source>
        <strain evidence="1 2">R2leaf</strain>
    </source>
</reference>
<gene>
    <name evidence="1" type="ORF">BKM03_00935</name>
</gene>
<sequence length="76" mass="8619">MQAATTRFCTKSRRAKVRQGKNRRGSGVYVLYMSIPSLFLTQHHRAQPLFVQSLVCVRALYDICFKEGKGIGCDHS</sequence>
<dbReference type="AlphaFoldDB" id="A0AAD0GN41"/>
<name>A0AAD0GN41_9PSED</name>
<dbReference type="EMBL" id="CP026562">
    <property type="protein sequence ID" value="AVB18004.1"/>
    <property type="molecule type" value="Genomic_DNA"/>
</dbReference>